<evidence type="ECO:0000256" key="2">
    <source>
        <dbReference type="ARBA" id="ARBA00022692"/>
    </source>
</evidence>
<evidence type="ECO:0000313" key="9">
    <source>
        <dbReference type="Proteomes" id="UP000027222"/>
    </source>
</evidence>
<dbReference type="PANTHER" id="PTHR24269:SF16">
    <property type="entry name" value="PROTEIN SLG1"/>
    <property type="match status" value="1"/>
</dbReference>
<dbReference type="OrthoDB" id="5985073at2759"/>
<gene>
    <name evidence="8" type="ORF">GALMADRAFT_229047</name>
</gene>
<dbReference type="PROSITE" id="PS51212">
    <property type="entry name" value="WSC"/>
    <property type="match status" value="2"/>
</dbReference>
<feature type="domain" description="WSC" evidence="7">
    <location>
        <begin position="1"/>
        <end position="88"/>
    </location>
</feature>
<dbReference type="STRING" id="685588.A0A067SWX9"/>
<proteinExistence type="predicted"/>
<sequence length="249" mass="26277">MFGPNFTDPVGLTIESCVAFCNQQGSRMAGLKETECRCANIFNPTSCFESDGNECEFPGESVGCPGNRAEACGISIASPPLFNIFFNMVSQFGCSDFVWPGGAPLTPGGSWRFSYFYNDSVSARALPHNALNLKVPLPRGNLTVEACVAACGNAGFTLAGVEFADECYCGNSLQSNSRPITDCSVLPTSAFSNNPKSTLMKCKGNPEEFCGGPNIVSVYTLPGTGLIPLLPFSSGLDNFCAGFDCVGHT</sequence>
<dbReference type="PANTHER" id="PTHR24269">
    <property type="entry name" value="KREMEN PROTEIN"/>
    <property type="match status" value="1"/>
</dbReference>
<dbReference type="InterPro" id="IPR051836">
    <property type="entry name" value="Kremen_rcpt"/>
</dbReference>
<keyword evidence="3" id="KW-0732">Signal</keyword>
<dbReference type="HOGENOM" id="CLU_071336_0_0_1"/>
<keyword evidence="9" id="KW-1185">Reference proteome</keyword>
<evidence type="ECO:0000256" key="5">
    <source>
        <dbReference type="ARBA" id="ARBA00023136"/>
    </source>
</evidence>
<accession>A0A067SWX9</accession>
<dbReference type="EMBL" id="KL142389">
    <property type="protein sequence ID" value="KDR72204.1"/>
    <property type="molecule type" value="Genomic_DNA"/>
</dbReference>
<comment type="subcellular location">
    <subcellularLocation>
        <location evidence="1">Membrane</location>
        <topology evidence="1">Single-pass membrane protein</topology>
    </subcellularLocation>
</comment>
<feature type="domain" description="WSC" evidence="7">
    <location>
        <begin position="110"/>
        <end position="222"/>
    </location>
</feature>
<name>A0A067SWX9_GALM3</name>
<evidence type="ECO:0000256" key="6">
    <source>
        <dbReference type="ARBA" id="ARBA00023180"/>
    </source>
</evidence>
<evidence type="ECO:0000259" key="7">
    <source>
        <dbReference type="PROSITE" id="PS51212"/>
    </source>
</evidence>
<dbReference type="GO" id="GO:0005886">
    <property type="term" value="C:plasma membrane"/>
    <property type="evidence" value="ECO:0007669"/>
    <property type="project" value="TreeGrafter"/>
</dbReference>
<keyword evidence="6" id="KW-0325">Glycoprotein</keyword>
<keyword evidence="4" id="KW-1133">Transmembrane helix</keyword>
<dbReference type="AlphaFoldDB" id="A0A067SWX9"/>
<evidence type="ECO:0000256" key="3">
    <source>
        <dbReference type="ARBA" id="ARBA00022729"/>
    </source>
</evidence>
<dbReference type="InterPro" id="IPR002889">
    <property type="entry name" value="WSC_carb-bd"/>
</dbReference>
<dbReference type="SMART" id="SM00321">
    <property type="entry name" value="WSC"/>
    <property type="match status" value="1"/>
</dbReference>
<dbReference type="Pfam" id="PF01822">
    <property type="entry name" value="WSC"/>
    <property type="match status" value="2"/>
</dbReference>
<reference evidence="9" key="1">
    <citation type="journal article" date="2014" name="Proc. Natl. Acad. Sci. U.S.A.">
        <title>Extensive sampling of basidiomycete genomes demonstrates inadequacy of the white-rot/brown-rot paradigm for wood decay fungi.</title>
        <authorList>
            <person name="Riley R."/>
            <person name="Salamov A.A."/>
            <person name="Brown D.W."/>
            <person name="Nagy L.G."/>
            <person name="Floudas D."/>
            <person name="Held B.W."/>
            <person name="Levasseur A."/>
            <person name="Lombard V."/>
            <person name="Morin E."/>
            <person name="Otillar R."/>
            <person name="Lindquist E.A."/>
            <person name="Sun H."/>
            <person name="LaButti K.M."/>
            <person name="Schmutz J."/>
            <person name="Jabbour D."/>
            <person name="Luo H."/>
            <person name="Baker S.E."/>
            <person name="Pisabarro A.G."/>
            <person name="Walton J.D."/>
            <person name="Blanchette R.A."/>
            <person name="Henrissat B."/>
            <person name="Martin F."/>
            <person name="Cullen D."/>
            <person name="Hibbett D.S."/>
            <person name="Grigoriev I.V."/>
        </authorList>
    </citation>
    <scope>NUCLEOTIDE SEQUENCE [LARGE SCALE GENOMIC DNA]</scope>
    <source>
        <strain evidence="9">CBS 339.88</strain>
    </source>
</reference>
<dbReference type="Proteomes" id="UP000027222">
    <property type="component" value="Unassembled WGS sequence"/>
</dbReference>
<evidence type="ECO:0000313" key="8">
    <source>
        <dbReference type="EMBL" id="KDR72204.1"/>
    </source>
</evidence>
<keyword evidence="5" id="KW-0472">Membrane</keyword>
<organism evidence="8 9">
    <name type="scientific">Galerina marginata (strain CBS 339.88)</name>
    <dbReference type="NCBI Taxonomy" id="685588"/>
    <lineage>
        <taxon>Eukaryota</taxon>
        <taxon>Fungi</taxon>
        <taxon>Dikarya</taxon>
        <taxon>Basidiomycota</taxon>
        <taxon>Agaricomycotina</taxon>
        <taxon>Agaricomycetes</taxon>
        <taxon>Agaricomycetidae</taxon>
        <taxon>Agaricales</taxon>
        <taxon>Agaricineae</taxon>
        <taxon>Strophariaceae</taxon>
        <taxon>Galerina</taxon>
    </lineage>
</organism>
<protein>
    <recommendedName>
        <fullName evidence="7">WSC domain-containing protein</fullName>
    </recommendedName>
</protein>
<evidence type="ECO:0000256" key="4">
    <source>
        <dbReference type="ARBA" id="ARBA00022989"/>
    </source>
</evidence>
<evidence type="ECO:0000256" key="1">
    <source>
        <dbReference type="ARBA" id="ARBA00004167"/>
    </source>
</evidence>
<keyword evidence="2" id="KW-0812">Transmembrane</keyword>